<gene>
    <name evidence="9" type="ORF">AB4829_03870</name>
</gene>
<evidence type="ECO:0000256" key="7">
    <source>
        <dbReference type="SAM" id="MobiDB-lite"/>
    </source>
</evidence>
<evidence type="ECO:0000313" key="9">
    <source>
        <dbReference type="EMBL" id="MFI7869722.1"/>
    </source>
</evidence>
<keyword evidence="3" id="KW-1003">Cell membrane</keyword>
<dbReference type="InterPro" id="IPR032808">
    <property type="entry name" value="DoxX"/>
</dbReference>
<evidence type="ECO:0000256" key="1">
    <source>
        <dbReference type="ARBA" id="ARBA00004651"/>
    </source>
</evidence>
<comment type="caution">
    <text evidence="9">The sequence shown here is derived from an EMBL/GenBank/DDBJ whole genome shotgun (WGS) entry which is preliminary data.</text>
</comment>
<feature type="transmembrane region" description="Helical" evidence="8">
    <location>
        <begin position="104"/>
        <end position="124"/>
    </location>
</feature>
<comment type="subcellular location">
    <subcellularLocation>
        <location evidence="1">Cell membrane</location>
        <topology evidence="1">Multi-pass membrane protein</topology>
    </subcellularLocation>
</comment>
<keyword evidence="10" id="KW-1185">Reference proteome</keyword>
<dbReference type="Pfam" id="PF07681">
    <property type="entry name" value="DoxX"/>
    <property type="match status" value="1"/>
</dbReference>
<comment type="similarity">
    <text evidence="2">Belongs to the DoxX family.</text>
</comment>
<dbReference type="PANTHER" id="PTHR33452">
    <property type="entry name" value="OXIDOREDUCTASE CATD-RELATED"/>
    <property type="match status" value="1"/>
</dbReference>
<feature type="transmembrane region" description="Helical" evidence="8">
    <location>
        <begin position="12"/>
        <end position="32"/>
    </location>
</feature>
<evidence type="ECO:0000256" key="8">
    <source>
        <dbReference type="SAM" id="Phobius"/>
    </source>
</evidence>
<organism evidence="9 10">
    <name type="scientific">Streptomyces salinarius</name>
    <dbReference type="NCBI Taxonomy" id="2762598"/>
    <lineage>
        <taxon>Bacteria</taxon>
        <taxon>Bacillati</taxon>
        <taxon>Actinomycetota</taxon>
        <taxon>Actinomycetes</taxon>
        <taxon>Kitasatosporales</taxon>
        <taxon>Streptomycetaceae</taxon>
        <taxon>Streptomyces</taxon>
    </lineage>
</organism>
<keyword evidence="4 8" id="KW-0812">Transmembrane</keyword>
<name>A0ABW8B567_9ACTN</name>
<evidence type="ECO:0000256" key="2">
    <source>
        <dbReference type="ARBA" id="ARBA00006679"/>
    </source>
</evidence>
<dbReference type="PANTHER" id="PTHR33452:SF4">
    <property type="entry name" value="BLL4328 PROTEIN"/>
    <property type="match status" value="1"/>
</dbReference>
<proteinExistence type="inferred from homology"/>
<sequence length="153" mass="16399">MEALEKRREHVIALFRIVTGLLFACHGAATLFDVLGGPHGAAPDFAAWPGWWAAVVQLVGGTLVLCGLATRPAAILCSGSMAYAYFVEHQPDGLFPIENGGEPAAMFCWSFLLVAAVGPGRWTLGSRLRPRPRRRDEDRPVTGSLPTDTPTSA</sequence>
<protein>
    <submittedName>
        <fullName evidence="9">DoxX family protein</fullName>
    </submittedName>
</protein>
<evidence type="ECO:0000313" key="10">
    <source>
        <dbReference type="Proteomes" id="UP001614264"/>
    </source>
</evidence>
<evidence type="ECO:0000256" key="3">
    <source>
        <dbReference type="ARBA" id="ARBA00022475"/>
    </source>
</evidence>
<feature type="region of interest" description="Disordered" evidence="7">
    <location>
        <begin position="126"/>
        <end position="153"/>
    </location>
</feature>
<keyword evidence="5 8" id="KW-1133">Transmembrane helix</keyword>
<dbReference type="EMBL" id="JBITPR010000015">
    <property type="protein sequence ID" value="MFI7869722.1"/>
    <property type="molecule type" value="Genomic_DNA"/>
</dbReference>
<accession>A0ABW8B567</accession>
<dbReference type="InterPro" id="IPR051907">
    <property type="entry name" value="DoxX-like_oxidoreductase"/>
</dbReference>
<dbReference type="RefSeq" id="WP_165285394.1">
    <property type="nucleotide sequence ID" value="NZ_JBITPR010000015.1"/>
</dbReference>
<evidence type="ECO:0000256" key="4">
    <source>
        <dbReference type="ARBA" id="ARBA00022692"/>
    </source>
</evidence>
<feature type="compositionally biased region" description="Polar residues" evidence="7">
    <location>
        <begin position="144"/>
        <end position="153"/>
    </location>
</feature>
<reference evidence="9 10" key="1">
    <citation type="submission" date="2024-07" db="EMBL/GenBank/DDBJ databases">
        <title>Whole genome sequencing of Prodigiosin pigment-producing Streptomyces salinarius isolated from rhizosphere soil of Arachis hypogaea.</title>
        <authorList>
            <person name="Vidhya A."/>
            <person name="Ramya S."/>
        </authorList>
    </citation>
    <scope>NUCLEOTIDE SEQUENCE [LARGE SCALE GENOMIC DNA]</scope>
    <source>
        <strain evidence="9 10">VRMG2420</strain>
    </source>
</reference>
<dbReference type="Proteomes" id="UP001614264">
    <property type="component" value="Unassembled WGS sequence"/>
</dbReference>
<evidence type="ECO:0000256" key="6">
    <source>
        <dbReference type="ARBA" id="ARBA00023136"/>
    </source>
</evidence>
<evidence type="ECO:0000256" key="5">
    <source>
        <dbReference type="ARBA" id="ARBA00022989"/>
    </source>
</evidence>
<keyword evidence="6 8" id="KW-0472">Membrane</keyword>